<feature type="region of interest" description="Disordered" evidence="1">
    <location>
        <begin position="289"/>
        <end position="321"/>
    </location>
</feature>
<organism evidence="2 3">
    <name type="scientific">Helianthus annuus</name>
    <name type="common">Common sunflower</name>
    <dbReference type="NCBI Taxonomy" id="4232"/>
    <lineage>
        <taxon>Eukaryota</taxon>
        <taxon>Viridiplantae</taxon>
        <taxon>Streptophyta</taxon>
        <taxon>Embryophyta</taxon>
        <taxon>Tracheophyta</taxon>
        <taxon>Spermatophyta</taxon>
        <taxon>Magnoliopsida</taxon>
        <taxon>eudicotyledons</taxon>
        <taxon>Gunneridae</taxon>
        <taxon>Pentapetalae</taxon>
        <taxon>asterids</taxon>
        <taxon>campanulids</taxon>
        <taxon>Asterales</taxon>
        <taxon>Asteraceae</taxon>
        <taxon>Asteroideae</taxon>
        <taxon>Heliantheae alliance</taxon>
        <taxon>Heliantheae</taxon>
        <taxon>Helianthus</taxon>
    </lineage>
</organism>
<sequence length="321" mass="36163">MLKPGPSNSVKPLVNNAGSSLVAKSSEKTVVVHEETSAFFFFQCIAVLGRSVDFVSLTGMKENLKEVDCKIYYVGGFNLLLLFKEDFEASEFLENQEAWKKWFSHLDMWNGQAGAYERLAWLKIVGVPVHLAENKVFNDVAGHFGKVVHKSQLSEEVQDLSINRVGVLVDVGFPISDTVTLVWRNKKCKVWVQEKEEADWLPDCCLVNDKWPESMTDEEDGESTQFGSVHRMEDWREEVEKVGVHGGDVEVLGDSNNGGNSIVLGGITRVDDHQQPFFGSLEKVGKKKKKPFNLLKDKHLSKPKPTSPVLMDRPKKRLRTN</sequence>
<dbReference type="AlphaFoldDB" id="A0A9K3DJS7"/>
<gene>
    <name evidence="2" type="ORF">HanXRQr2_Chr17g0808721</name>
</gene>
<reference evidence="2" key="1">
    <citation type="journal article" date="2017" name="Nature">
        <title>The sunflower genome provides insights into oil metabolism, flowering and Asterid evolution.</title>
        <authorList>
            <person name="Badouin H."/>
            <person name="Gouzy J."/>
            <person name="Grassa C.J."/>
            <person name="Murat F."/>
            <person name="Staton S.E."/>
            <person name="Cottret L."/>
            <person name="Lelandais-Briere C."/>
            <person name="Owens G.L."/>
            <person name="Carrere S."/>
            <person name="Mayjonade B."/>
            <person name="Legrand L."/>
            <person name="Gill N."/>
            <person name="Kane N.C."/>
            <person name="Bowers J.E."/>
            <person name="Hubner S."/>
            <person name="Bellec A."/>
            <person name="Berard A."/>
            <person name="Berges H."/>
            <person name="Blanchet N."/>
            <person name="Boniface M.C."/>
            <person name="Brunel D."/>
            <person name="Catrice O."/>
            <person name="Chaidir N."/>
            <person name="Claudel C."/>
            <person name="Donnadieu C."/>
            <person name="Faraut T."/>
            <person name="Fievet G."/>
            <person name="Helmstetter N."/>
            <person name="King M."/>
            <person name="Knapp S.J."/>
            <person name="Lai Z."/>
            <person name="Le Paslier M.C."/>
            <person name="Lippi Y."/>
            <person name="Lorenzon L."/>
            <person name="Mandel J.R."/>
            <person name="Marage G."/>
            <person name="Marchand G."/>
            <person name="Marquand E."/>
            <person name="Bret-Mestries E."/>
            <person name="Morien E."/>
            <person name="Nambeesan S."/>
            <person name="Nguyen T."/>
            <person name="Pegot-Espagnet P."/>
            <person name="Pouilly N."/>
            <person name="Raftis F."/>
            <person name="Sallet E."/>
            <person name="Schiex T."/>
            <person name="Thomas J."/>
            <person name="Vandecasteele C."/>
            <person name="Vares D."/>
            <person name="Vear F."/>
            <person name="Vautrin S."/>
            <person name="Crespi M."/>
            <person name="Mangin B."/>
            <person name="Burke J.M."/>
            <person name="Salse J."/>
            <person name="Munos S."/>
            <person name="Vincourt P."/>
            <person name="Rieseberg L.H."/>
            <person name="Langlade N.B."/>
        </authorList>
    </citation>
    <scope>NUCLEOTIDE SEQUENCE</scope>
    <source>
        <tissue evidence="2">Leaves</tissue>
    </source>
</reference>
<evidence type="ECO:0000313" key="3">
    <source>
        <dbReference type="Proteomes" id="UP000215914"/>
    </source>
</evidence>
<evidence type="ECO:0000313" key="2">
    <source>
        <dbReference type="EMBL" id="KAF5755943.1"/>
    </source>
</evidence>
<reference evidence="2" key="2">
    <citation type="submission" date="2020-06" db="EMBL/GenBank/DDBJ databases">
        <title>Helianthus annuus Genome sequencing and assembly Release 2.</title>
        <authorList>
            <person name="Gouzy J."/>
            <person name="Langlade N."/>
            <person name="Munos S."/>
        </authorList>
    </citation>
    <scope>NUCLEOTIDE SEQUENCE</scope>
    <source>
        <tissue evidence="2">Leaves</tissue>
    </source>
</reference>
<comment type="caution">
    <text evidence="2">The sequence shown here is derived from an EMBL/GenBank/DDBJ whole genome shotgun (WGS) entry which is preliminary data.</text>
</comment>
<proteinExistence type="predicted"/>
<dbReference type="PANTHER" id="PTHR34427:SF16">
    <property type="entry name" value="DUF4283 DOMAIN-CONTAINING PROTEIN"/>
    <property type="match status" value="1"/>
</dbReference>
<keyword evidence="3" id="KW-1185">Reference proteome</keyword>
<accession>A0A9K3DJS7</accession>
<dbReference type="Proteomes" id="UP000215914">
    <property type="component" value="Unassembled WGS sequence"/>
</dbReference>
<dbReference type="PANTHER" id="PTHR34427">
    <property type="entry name" value="DUF4283 DOMAIN PROTEIN"/>
    <property type="match status" value="1"/>
</dbReference>
<evidence type="ECO:0000256" key="1">
    <source>
        <dbReference type="SAM" id="MobiDB-lite"/>
    </source>
</evidence>
<name>A0A9K3DJS7_HELAN</name>
<protein>
    <recommendedName>
        <fullName evidence="4">DUF4283 domain-containing protein</fullName>
    </recommendedName>
</protein>
<dbReference type="EMBL" id="MNCJ02000332">
    <property type="protein sequence ID" value="KAF5755943.1"/>
    <property type="molecule type" value="Genomic_DNA"/>
</dbReference>
<evidence type="ECO:0008006" key="4">
    <source>
        <dbReference type="Google" id="ProtNLM"/>
    </source>
</evidence>
<dbReference type="Gramene" id="mRNA:HanXRQr2_Chr17g0808721">
    <property type="protein sequence ID" value="CDS:HanXRQr2_Chr17g0808721.1"/>
    <property type="gene ID" value="HanXRQr2_Chr17g0808721"/>
</dbReference>